<reference evidence="3" key="1">
    <citation type="submission" date="2022-12" db="EMBL/GenBank/DDBJ databases">
        <authorList>
            <person name="Wang J."/>
        </authorList>
    </citation>
    <scope>NUCLEOTIDE SEQUENCE</scope>
    <source>
        <strain evidence="3">HY-42-06</strain>
    </source>
</reference>
<dbReference type="Proteomes" id="UP001079657">
    <property type="component" value="Unassembled WGS sequence"/>
</dbReference>
<evidence type="ECO:0000256" key="1">
    <source>
        <dbReference type="SAM" id="Phobius"/>
    </source>
</evidence>
<sequence length="162" mass="18479">MENTTLKNIIIETLAFLGLTLSLVYAIKYYPALPSKIPNHYTSSGLIEDYMSKNIIIIMTCLNIGMYLLLTLLKKHPNWCNSPVEVTEKNKKELYTIDLWFVSLLKLNIVWIFTFSILSIINNALENKSALQPIIIMLIITFIVIAVFVIKMTNTAKPTLPK</sequence>
<evidence type="ECO:0000313" key="4">
    <source>
        <dbReference type="Proteomes" id="UP001079657"/>
    </source>
</evidence>
<feature type="transmembrane region" description="Helical" evidence="1">
    <location>
        <begin position="50"/>
        <end position="73"/>
    </location>
</feature>
<proteinExistence type="predicted"/>
<comment type="caution">
    <text evidence="3">The sequence shown here is derived from an EMBL/GenBank/DDBJ whole genome shotgun (WGS) entry which is preliminary data.</text>
</comment>
<evidence type="ECO:0000313" key="3">
    <source>
        <dbReference type="EMBL" id="MCY6371404.1"/>
    </source>
</evidence>
<organism evidence="3 4">
    <name type="scientific">Clostridium ganghwense</name>
    <dbReference type="NCBI Taxonomy" id="312089"/>
    <lineage>
        <taxon>Bacteria</taxon>
        <taxon>Bacillati</taxon>
        <taxon>Bacillota</taxon>
        <taxon>Clostridia</taxon>
        <taxon>Eubacteriales</taxon>
        <taxon>Clostridiaceae</taxon>
        <taxon>Clostridium</taxon>
    </lineage>
</organism>
<evidence type="ECO:0000259" key="2">
    <source>
        <dbReference type="Pfam" id="PF07853"/>
    </source>
</evidence>
<feature type="domain" description="DUF1648" evidence="2">
    <location>
        <begin position="19"/>
        <end position="62"/>
    </location>
</feature>
<keyword evidence="1" id="KW-0472">Membrane</keyword>
<name>A0ABT4CQR6_9CLOT</name>
<accession>A0ABT4CQR6</accession>
<dbReference type="InterPro" id="IPR012867">
    <property type="entry name" value="DUF1648"/>
</dbReference>
<feature type="transmembrane region" description="Helical" evidence="1">
    <location>
        <begin position="130"/>
        <end position="150"/>
    </location>
</feature>
<keyword evidence="1" id="KW-1133">Transmembrane helix</keyword>
<dbReference type="Pfam" id="PF07853">
    <property type="entry name" value="DUF1648"/>
    <property type="match status" value="1"/>
</dbReference>
<feature type="transmembrane region" description="Helical" evidence="1">
    <location>
        <begin position="94"/>
        <end position="118"/>
    </location>
</feature>
<dbReference type="RefSeq" id="WP_268050268.1">
    <property type="nucleotide sequence ID" value="NZ_JAPQES010000004.1"/>
</dbReference>
<gene>
    <name evidence="3" type="ORF">OXH55_12210</name>
</gene>
<protein>
    <submittedName>
        <fullName evidence="3">DUF1648 domain-containing protein</fullName>
    </submittedName>
</protein>
<keyword evidence="4" id="KW-1185">Reference proteome</keyword>
<dbReference type="EMBL" id="JAPQES010000004">
    <property type="protein sequence ID" value="MCY6371404.1"/>
    <property type="molecule type" value="Genomic_DNA"/>
</dbReference>
<feature type="transmembrane region" description="Helical" evidence="1">
    <location>
        <begin position="9"/>
        <end position="30"/>
    </location>
</feature>
<keyword evidence="1" id="KW-0812">Transmembrane</keyword>